<sequence length="96" mass="10576">MQKVKKDNLTDLVGDITKPQEASPAKPSEGNEPNPQPKPLDDYQVTTPDGEVIDMDITLLKPMVQKTNRGIFVKKIQGGKDKKGNQYVLIVDEVAS</sequence>
<feature type="region of interest" description="Disordered" evidence="1">
    <location>
        <begin position="1"/>
        <end position="47"/>
    </location>
</feature>
<name>A0A0G0WNE7_9BACT</name>
<dbReference type="Proteomes" id="UP000034753">
    <property type="component" value="Unassembled WGS sequence"/>
</dbReference>
<organism evidence="2 3">
    <name type="scientific">Candidatus Daviesbacteria bacterium GW2011_GWB1_41_5</name>
    <dbReference type="NCBI Taxonomy" id="1618429"/>
    <lineage>
        <taxon>Bacteria</taxon>
        <taxon>Candidatus Daviesiibacteriota</taxon>
    </lineage>
</organism>
<reference evidence="2 3" key="1">
    <citation type="journal article" date="2015" name="Nature">
        <title>rRNA introns, odd ribosomes, and small enigmatic genomes across a large radiation of phyla.</title>
        <authorList>
            <person name="Brown C.T."/>
            <person name="Hug L.A."/>
            <person name="Thomas B.C."/>
            <person name="Sharon I."/>
            <person name="Castelle C.J."/>
            <person name="Singh A."/>
            <person name="Wilkins M.J."/>
            <person name="Williams K.H."/>
            <person name="Banfield J.F."/>
        </authorList>
    </citation>
    <scope>NUCLEOTIDE SEQUENCE [LARGE SCALE GENOMIC DNA]</scope>
</reference>
<gene>
    <name evidence="2" type="ORF">UU67_C0003G0031</name>
</gene>
<evidence type="ECO:0000313" key="3">
    <source>
        <dbReference type="Proteomes" id="UP000034753"/>
    </source>
</evidence>
<dbReference type="EMBL" id="LCBN01000003">
    <property type="protein sequence ID" value="KKS14309.1"/>
    <property type="molecule type" value="Genomic_DNA"/>
</dbReference>
<protein>
    <submittedName>
        <fullName evidence="2">Uncharacterized protein</fullName>
    </submittedName>
</protein>
<dbReference type="AlphaFoldDB" id="A0A0G0WNE7"/>
<evidence type="ECO:0000313" key="2">
    <source>
        <dbReference type="EMBL" id="KKS14309.1"/>
    </source>
</evidence>
<proteinExistence type="predicted"/>
<evidence type="ECO:0000256" key="1">
    <source>
        <dbReference type="SAM" id="MobiDB-lite"/>
    </source>
</evidence>
<comment type="caution">
    <text evidence="2">The sequence shown here is derived from an EMBL/GenBank/DDBJ whole genome shotgun (WGS) entry which is preliminary data.</text>
</comment>
<accession>A0A0G0WNE7</accession>